<evidence type="ECO:0000313" key="1">
    <source>
        <dbReference type="EMBL" id="MCI30382.1"/>
    </source>
</evidence>
<dbReference type="Proteomes" id="UP000265520">
    <property type="component" value="Unassembled WGS sequence"/>
</dbReference>
<dbReference type="AlphaFoldDB" id="A0A392R2R2"/>
<name>A0A392R2R2_9FABA</name>
<accession>A0A392R2R2</accession>
<evidence type="ECO:0000313" key="2">
    <source>
        <dbReference type="Proteomes" id="UP000265520"/>
    </source>
</evidence>
<keyword evidence="2" id="KW-1185">Reference proteome</keyword>
<comment type="caution">
    <text evidence="1">The sequence shown here is derived from an EMBL/GenBank/DDBJ whole genome shotgun (WGS) entry which is preliminary data.</text>
</comment>
<reference evidence="1 2" key="1">
    <citation type="journal article" date="2018" name="Front. Plant Sci.">
        <title>Red Clover (Trifolium pratense) and Zigzag Clover (T. medium) - A Picture of Genomic Similarities and Differences.</title>
        <authorList>
            <person name="Dluhosova J."/>
            <person name="Istvanek J."/>
            <person name="Nedelnik J."/>
            <person name="Repkova J."/>
        </authorList>
    </citation>
    <scope>NUCLEOTIDE SEQUENCE [LARGE SCALE GENOMIC DNA]</scope>
    <source>
        <strain evidence="2">cv. 10/8</strain>
        <tissue evidence="1">Leaf</tissue>
    </source>
</reference>
<protein>
    <submittedName>
        <fullName evidence="1">Uncharacterized protein</fullName>
    </submittedName>
</protein>
<feature type="non-terminal residue" evidence="1">
    <location>
        <position position="73"/>
    </location>
</feature>
<organism evidence="1 2">
    <name type="scientific">Trifolium medium</name>
    <dbReference type="NCBI Taxonomy" id="97028"/>
    <lineage>
        <taxon>Eukaryota</taxon>
        <taxon>Viridiplantae</taxon>
        <taxon>Streptophyta</taxon>
        <taxon>Embryophyta</taxon>
        <taxon>Tracheophyta</taxon>
        <taxon>Spermatophyta</taxon>
        <taxon>Magnoliopsida</taxon>
        <taxon>eudicotyledons</taxon>
        <taxon>Gunneridae</taxon>
        <taxon>Pentapetalae</taxon>
        <taxon>rosids</taxon>
        <taxon>fabids</taxon>
        <taxon>Fabales</taxon>
        <taxon>Fabaceae</taxon>
        <taxon>Papilionoideae</taxon>
        <taxon>50 kb inversion clade</taxon>
        <taxon>NPAAA clade</taxon>
        <taxon>Hologalegina</taxon>
        <taxon>IRL clade</taxon>
        <taxon>Trifolieae</taxon>
        <taxon>Trifolium</taxon>
    </lineage>
</organism>
<dbReference type="EMBL" id="LXQA010179138">
    <property type="protein sequence ID" value="MCI30382.1"/>
    <property type="molecule type" value="Genomic_DNA"/>
</dbReference>
<proteinExistence type="predicted"/>
<sequence length="73" mass="8599">MWVRLGGVWYDGVGCDVDMKEKLNIQLVEVVVVVVESICKYHEKHEHNVDMAMKQKLNNLNVEWEEVVENHMM</sequence>